<accession>A0A2K3LIE3</accession>
<protein>
    <submittedName>
        <fullName evidence="1">Uncharacterized protein</fullName>
    </submittedName>
</protein>
<dbReference type="AlphaFoldDB" id="A0A2K3LIE3"/>
<name>A0A2K3LIE3_TRIPR</name>
<reference evidence="1 2" key="2">
    <citation type="journal article" date="2017" name="Front. Plant Sci.">
        <title>Gene Classification and Mining of Molecular Markers Useful in Red Clover (Trifolium pratense) Breeding.</title>
        <authorList>
            <person name="Istvanek J."/>
            <person name="Dluhosova J."/>
            <person name="Dluhos P."/>
            <person name="Patkova L."/>
            <person name="Nedelnik J."/>
            <person name="Repkova J."/>
        </authorList>
    </citation>
    <scope>NUCLEOTIDE SEQUENCE [LARGE SCALE GENOMIC DNA]</scope>
    <source>
        <strain evidence="2">cv. Tatra</strain>
        <tissue evidence="1">Young leaves</tissue>
    </source>
</reference>
<sequence>MEQSQTVKTETVAQVLFTRARGVLLAWQQVLSRAIAEQQMQQQQQVLIWQPSICKMQP</sequence>
<dbReference type="EMBL" id="ASHM01033867">
    <property type="protein sequence ID" value="PNX78304.1"/>
    <property type="molecule type" value="Genomic_DNA"/>
</dbReference>
<dbReference type="Proteomes" id="UP000236291">
    <property type="component" value="Unassembled WGS sequence"/>
</dbReference>
<comment type="caution">
    <text evidence="1">The sequence shown here is derived from an EMBL/GenBank/DDBJ whole genome shotgun (WGS) entry which is preliminary data.</text>
</comment>
<evidence type="ECO:0000313" key="2">
    <source>
        <dbReference type="Proteomes" id="UP000236291"/>
    </source>
</evidence>
<gene>
    <name evidence="1" type="ORF">L195_g034281</name>
</gene>
<organism evidence="1 2">
    <name type="scientific">Trifolium pratense</name>
    <name type="common">Red clover</name>
    <dbReference type="NCBI Taxonomy" id="57577"/>
    <lineage>
        <taxon>Eukaryota</taxon>
        <taxon>Viridiplantae</taxon>
        <taxon>Streptophyta</taxon>
        <taxon>Embryophyta</taxon>
        <taxon>Tracheophyta</taxon>
        <taxon>Spermatophyta</taxon>
        <taxon>Magnoliopsida</taxon>
        <taxon>eudicotyledons</taxon>
        <taxon>Gunneridae</taxon>
        <taxon>Pentapetalae</taxon>
        <taxon>rosids</taxon>
        <taxon>fabids</taxon>
        <taxon>Fabales</taxon>
        <taxon>Fabaceae</taxon>
        <taxon>Papilionoideae</taxon>
        <taxon>50 kb inversion clade</taxon>
        <taxon>NPAAA clade</taxon>
        <taxon>Hologalegina</taxon>
        <taxon>IRL clade</taxon>
        <taxon>Trifolieae</taxon>
        <taxon>Trifolium</taxon>
    </lineage>
</organism>
<proteinExistence type="predicted"/>
<reference evidence="1 2" key="1">
    <citation type="journal article" date="2014" name="Am. J. Bot.">
        <title>Genome assembly and annotation for red clover (Trifolium pratense; Fabaceae).</title>
        <authorList>
            <person name="Istvanek J."/>
            <person name="Jaros M."/>
            <person name="Krenek A."/>
            <person name="Repkova J."/>
        </authorList>
    </citation>
    <scope>NUCLEOTIDE SEQUENCE [LARGE SCALE GENOMIC DNA]</scope>
    <source>
        <strain evidence="2">cv. Tatra</strain>
        <tissue evidence="1">Young leaves</tissue>
    </source>
</reference>
<evidence type="ECO:0000313" key="1">
    <source>
        <dbReference type="EMBL" id="PNX78304.1"/>
    </source>
</evidence>